<dbReference type="EMBL" id="LAZR01063996">
    <property type="protein sequence ID" value="KKK58412.1"/>
    <property type="molecule type" value="Genomic_DNA"/>
</dbReference>
<dbReference type="AlphaFoldDB" id="A0A0F8WNI6"/>
<sequence length="77" mass="9014">MTVEEYALIQISRSNKLILDSYKLAKRESYNIILDDLIEFGEENDFRNLRIKNLTKNLENKENAKIKAKQRAISKIG</sequence>
<gene>
    <name evidence="2" type="ORF">LCGC14_3044700</name>
</gene>
<reference evidence="2" key="1">
    <citation type="journal article" date="2015" name="Nature">
        <title>Complex archaea that bridge the gap between prokaryotes and eukaryotes.</title>
        <authorList>
            <person name="Spang A."/>
            <person name="Saw J.H."/>
            <person name="Jorgensen S.L."/>
            <person name="Zaremba-Niedzwiedzka K."/>
            <person name="Martijn J."/>
            <person name="Lind A.E."/>
            <person name="van Eijk R."/>
            <person name="Schleper C."/>
            <person name="Guy L."/>
            <person name="Ettema T.J."/>
        </authorList>
    </citation>
    <scope>NUCLEOTIDE SEQUENCE</scope>
</reference>
<accession>A0A0F8WNI6</accession>
<name>A0A0F8WNI6_9ZZZZ</name>
<evidence type="ECO:0000256" key="1">
    <source>
        <dbReference type="SAM" id="Coils"/>
    </source>
</evidence>
<evidence type="ECO:0000313" key="2">
    <source>
        <dbReference type="EMBL" id="KKK58412.1"/>
    </source>
</evidence>
<feature type="coiled-coil region" evidence="1">
    <location>
        <begin position="44"/>
        <end position="71"/>
    </location>
</feature>
<protein>
    <submittedName>
        <fullName evidence="2">Uncharacterized protein</fullName>
    </submittedName>
</protein>
<comment type="caution">
    <text evidence="2">The sequence shown here is derived from an EMBL/GenBank/DDBJ whole genome shotgun (WGS) entry which is preliminary data.</text>
</comment>
<proteinExistence type="predicted"/>
<keyword evidence="1" id="KW-0175">Coiled coil</keyword>
<organism evidence="2">
    <name type="scientific">marine sediment metagenome</name>
    <dbReference type="NCBI Taxonomy" id="412755"/>
    <lineage>
        <taxon>unclassified sequences</taxon>
        <taxon>metagenomes</taxon>
        <taxon>ecological metagenomes</taxon>
    </lineage>
</organism>